<accession>A0ABS7HN66</accession>
<dbReference type="RefSeq" id="WP_220300599.1">
    <property type="nucleotide sequence ID" value="NZ_JAEUAW010000006.1"/>
</dbReference>
<dbReference type="SUPFAM" id="SSF53335">
    <property type="entry name" value="S-adenosyl-L-methionine-dependent methyltransferases"/>
    <property type="match status" value="1"/>
</dbReference>
<evidence type="ECO:0000313" key="6">
    <source>
        <dbReference type="Proteomes" id="UP001196843"/>
    </source>
</evidence>
<dbReference type="InterPro" id="IPR013216">
    <property type="entry name" value="Methyltransf_11"/>
</dbReference>
<keyword evidence="3" id="KW-0808">Transferase</keyword>
<evidence type="ECO:0000256" key="3">
    <source>
        <dbReference type="ARBA" id="ARBA00022679"/>
    </source>
</evidence>
<dbReference type="EMBL" id="JAEUAW010000006">
    <property type="protein sequence ID" value="MBW9093869.1"/>
    <property type="molecule type" value="Genomic_DNA"/>
</dbReference>
<proteinExistence type="inferred from homology"/>
<dbReference type="Gene3D" id="3.40.50.150">
    <property type="entry name" value="Vaccinia Virus protein VP39"/>
    <property type="match status" value="1"/>
</dbReference>
<dbReference type="InterPro" id="IPR051052">
    <property type="entry name" value="Diverse_substrate_MTase"/>
</dbReference>
<keyword evidence="6" id="KW-1185">Reference proteome</keyword>
<reference evidence="5 6" key="1">
    <citation type="journal article" date="2021" name="MBio">
        <title>Poor Competitiveness of Bradyrhizobium in Pigeon Pea Root Colonization in Indian Soils.</title>
        <authorList>
            <person name="Chalasani D."/>
            <person name="Basu A."/>
            <person name="Pullabhotla S.V.S.R.N."/>
            <person name="Jorrin B."/>
            <person name="Neal A.L."/>
            <person name="Poole P.S."/>
            <person name="Podile A.R."/>
            <person name="Tkacz A."/>
        </authorList>
    </citation>
    <scope>NUCLEOTIDE SEQUENCE [LARGE SCALE GENOMIC DNA]</scope>
    <source>
        <strain evidence="5 6">HU14</strain>
    </source>
</reference>
<keyword evidence="2 5" id="KW-0489">Methyltransferase</keyword>
<feature type="domain" description="Methyltransferase type 11" evidence="4">
    <location>
        <begin position="42"/>
        <end position="131"/>
    </location>
</feature>
<dbReference type="GO" id="GO:0008168">
    <property type="term" value="F:methyltransferase activity"/>
    <property type="evidence" value="ECO:0007669"/>
    <property type="project" value="UniProtKB-KW"/>
</dbReference>
<evidence type="ECO:0000259" key="4">
    <source>
        <dbReference type="Pfam" id="PF08241"/>
    </source>
</evidence>
<dbReference type="CDD" id="cd02440">
    <property type="entry name" value="AdoMet_MTases"/>
    <property type="match status" value="1"/>
</dbReference>
<dbReference type="PANTHER" id="PTHR44942">
    <property type="entry name" value="METHYLTRANSF_11 DOMAIN-CONTAINING PROTEIN"/>
    <property type="match status" value="1"/>
</dbReference>
<organism evidence="5 6">
    <name type="scientific">Microbacterium jejuense</name>
    <dbReference type="NCBI Taxonomy" id="1263637"/>
    <lineage>
        <taxon>Bacteria</taxon>
        <taxon>Bacillati</taxon>
        <taxon>Actinomycetota</taxon>
        <taxon>Actinomycetes</taxon>
        <taxon>Micrococcales</taxon>
        <taxon>Microbacteriaceae</taxon>
        <taxon>Microbacterium</taxon>
    </lineage>
</organism>
<name>A0ABS7HN66_9MICO</name>
<comment type="caution">
    <text evidence="5">The sequence shown here is derived from an EMBL/GenBank/DDBJ whole genome shotgun (WGS) entry which is preliminary data.</text>
</comment>
<evidence type="ECO:0000256" key="1">
    <source>
        <dbReference type="ARBA" id="ARBA00008361"/>
    </source>
</evidence>
<protein>
    <submittedName>
        <fullName evidence="5">Class I SAM-dependent methyltransferase</fullName>
    </submittedName>
</protein>
<dbReference type="GO" id="GO:0032259">
    <property type="term" value="P:methylation"/>
    <property type="evidence" value="ECO:0007669"/>
    <property type="project" value="UniProtKB-KW"/>
</dbReference>
<dbReference type="PANTHER" id="PTHR44942:SF4">
    <property type="entry name" value="METHYLTRANSFERASE TYPE 11 DOMAIN-CONTAINING PROTEIN"/>
    <property type="match status" value="1"/>
</dbReference>
<sequence>MVDPMHFDGMADAYGAARPPYPDALWRDVRASGLLRPGRRALDLGAGSGEATRVLGAAGMEVTAVEPGANLAAVLARRLPEVTVVRSRAEELSLAPATFDLVVAATAIHWMDLDVVLPLVRRALKPDGRLMVWRNVFGDAEAPVTPFRRAVQAIVARRTTTRPGNAEDADAAAQRIADSGLFAVDPVHRYRWSIELTEEQIRALFATFSDWTQEEAGEAASAAAALGGAVTEHYTSWLIVARPA</sequence>
<comment type="similarity">
    <text evidence="1">Belongs to the methyltransferase superfamily.</text>
</comment>
<evidence type="ECO:0000313" key="5">
    <source>
        <dbReference type="EMBL" id="MBW9093869.1"/>
    </source>
</evidence>
<dbReference type="Pfam" id="PF08241">
    <property type="entry name" value="Methyltransf_11"/>
    <property type="match status" value="1"/>
</dbReference>
<evidence type="ECO:0000256" key="2">
    <source>
        <dbReference type="ARBA" id="ARBA00022603"/>
    </source>
</evidence>
<dbReference type="InterPro" id="IPR029063">
    <property type="entry name" value="SAM-dependent_MTases_sf"/>
</dbReference>
<dbReference type="Proteomes" id="UP001196843">
    <property type="component" value="Unassembled WGS sequence"/>
</dbReference>
<gene>
    <name evidence="5" type="ORF">JNB62_09260</name>
</gene>